<dbReference type="Pfam" id="PF07774">
    <property type="entry name" value="EMC1_C"/>
    <property type="match status" value="1"/>
</dbReference>
<evidence type="ECO:0000256" key="10">
    <source>
        <dbReference type="ARBA" id="ARBA00023180"/>
    </source>
</evidence>
<reference evidence="14" key="1">
    <citation type="submission" date="2018-06" db="EMBL/GenBank/DDBJ databases">
        <authorList>
            <person name="Guldener U."/>
        </authorList>
    </citation>
    <scope>NUCLEOTIDE SEQUENCE [LARGE SCALE GENOMIC DNA]</scope>
    <source>
        <strain evidence="14">UTAD17</strain>
    </source>
</reference>
<dbReference type="InterPro" id="IPR015943">
    <property type="entry name" value="WD40/YVTN_repeat-like_dom_sf"/>
</dbReference>
<evidence type="ECO:0000256" key="11">
    <source>
        <dbReference type="SAM" id="Phobius"/>
    </source>
</evidence>
<protein>
    <recommendedName>
        <fullName evidence="4">ER membrane protein complex subunit 1</fullName>
    </recommendedName>
</protein>
<evidence type="ECO:0000256" key="5">
    <source>
        <dbReference type="ARBA" id="ARBA00022692"/>
    </source>
</evidence>
<keyword evidence="7" id="KW-0256">Endoplasmic reticulum</keyword>
<dbReference type="PANTHER" id="PTHR21573:SF0">
    <property type="entry name" value="ER MEMBRANE PROTEIN COMPLEX SUBUNIT 1"/>
    <property type="match status" value="1"/>
</dbReference>
<dbReference type="VEuPathDB" id="FungiDB:SCODWIG_03154"/>
<keyword evidence="9 11" id="KW-0472">Membrane</keyword>
<evidence type="ECO:0000259" key="12">
    <source>
        <dbReference type="Pfam" id="PF07774"/>
    </source>
</evidence>
<sequence>MTQLISYYGFFIMAMFWWSVTTAVYKDEAYKIDWEIQNIGDLKCIDRSGDSFIVLSELKNNKDKSLLSWINVETGDIEYRQVLTDTYDGFAINNNSNTVYLKNKNGKGTFKAIDAKFGFAQELTLEAESELFKDLNFTNACKNYGFNSLVKLDNADHSIKILDSQDGKNVVLKAVLPDDNVSVLYLETDHVSTLEYLIYNQNDDIYAYFMYVNNTLVNSWYRDESVSDVTAYTVISPHDKNIEDDKESLEIEDSKKNLWDAYIYRLQTNFAKLKNALIKRRLSLSNIVLDLFTEDKSVEGIQKRNENFGFNKLLLVGNEKGVITCLDLNNGTIYWNYKTGVPISKLLTRKNEHELLVFSPGGEIMSFDISNTYERPESFTSIEKTIKNSKVALLSNGDDIFVKSAQGTNNVVLHNKSATDVENYESEYIIDHDLYSITAFKHDGDKLTEIWKYSVDPVCEHISAISGKDIEEPIVNIGVTLGNRTVLYKYLYPHLFVVGIVNTKLNSLTIQIIDSVTGELVYSTIHKNNVATEKPVSVAFGEYWVVYSYFANEPIPEQTLNVIELYESLTPNERMSKEVEKDVFDSRAPPAVISKSYFFPDVIDNIALTKTKFGITTKAIILQLENGQITYLPKYLVSARRKDEKDMTDDDKKEFMASPYVGTIPINDNFVITHFREIIPVKTPHLVSFPTNLESTSFVCSFGHDIFCTKVAPSSQFDVLPQNFERAQIIYTIIGLLVTLYFLKPFVENKNLKLKWLVKE</sequence>
<dbReference type="GO" id="GO:0034975">
    <property type="term" value="P:protein folding in endoplasmic reticulum"/>
    <property type="evidence" value="ECO:0007669"/>
    <property type="project" value="TreeGrafter"/>
</dbReference>
<evidence type="ECO:0000256" key="2">
    <source>
        <dbReference type="ARBA" id="ARBA00007904"/>
    </source>
</evidence>
<dbReference type="InterPro" id="IPR011047">
    <property type="entry name" value="Quinoprotein_ADH-like_sf"/>
</dbReference>
<keyword evidence="8 11" id="KW-1133">Transmembrane helix</keyword>
<comment type="similarity">
    <text evidence="2">Belongs to the EMC1 family.</text>
</comment>
<evidence type="ECO:0000256" key="3">
    <source>
        <dbReference type="ARBA" id="ARBA00011276"/>
    </source>
</evidence>
<evidence type="ECO:0000313" key="13">
    <source>
        <dbReference type="EMBL" id="SSD61393.1"/>
    </source>
</evidence>
<keyword evidence="5 11" id="KW-0812">Transmembrane</keyword>
<evidence type="ECO:0000256" key="8">
    <source>
        <dbReference type="ARBA" id="ARBA00022989"/>
    </source>
</evidence>
<evidence type="ECO:0000256" key="1">
    <source>
        <dbReference type="ARBA" id="ARBA00004115"/>
    </source>
</evidence>
<evidence type="ECO:0000256" key="6">
    <source>
        <dbReference type="ARBA" id="ARBA00022729"/>
    </source>
</evidence>
<dbReference type="Proteomes" id="UP000262825">
    <property type="component" value="Unassembled WGS sequence"/>
</dbReference>
<evidence type="ECO:0000256" key="4">
    <source>
        <dbReference type="ARBA" id="ARBA00020824"/>
    </source>
</evidence>
<keyword evidence="10" id="KW-0325">Glycoprotein</keyword>
<evidence type="ECO:0000313" key="14">
    <source>
        <dbReference type="Proteomes" id="UP000262825"/>
    </source>
</evidence>
<evidence type="ECO:0000256" key="7">
    <source>
        <dbReference type="ARBA" id="ARBA00022824"/>
    </source>
</evidence>
<comment type="subunit">
    <text evidence="3">Component of the ER membrane protein complex (EMC).</text>
</comment>
<keyword evidence="14" id="KW-1185">Reference proteome</keyword>
<dbReference type="AlphaFoldDB" id="A0A376B9N6"/>
<dbReference type="GO" id="GO:0072546">
    <property type="term" value="C:EMC complex"/>
    <property type="evidence" value="ECO:0007669"/>
    <property type="project" value="InterPro"/>
</dbReference>
<feature type="transmembrane region" description="Helical" evidence="11">
    <location>
        <begin position="7"/>
        <end position="25"/>
    </location>
</feature>
<evidence type="ECO:0000256" key="9">
    <source>
        <dbReference type="ARBA" id="ARBA00023136"/>
    </source>
</evidence>
<dbReference type="SUPFAM" id="SSF50998">
    <property type="entry name" value="Quinoprotein alcohol dehydrogenase-like"/>
    <property type="match status" value="1"/>
</dbReference>
<dbReference type="InterPro" id="IPR011678">
    <property type="entry name" value="EMC1_C"/>
</dbReference>
<feature type="domain" description="ER membrane protein complex subunit 1 C-terminal" evidence="12">
    <location>
        <begin position="542"/>
        <end position="756"/>
    </location>
</feature>
<dbReference type="EMBL" id="UFAJ01000684">
    <property type="protein sequence ID" value="SSD61393.1"/>
    <property type="molecule type" value="Genomic_DNA"/>
</dbReference>
<name>A0A376B9N6_9ASCO</name>
<gene>
    <name evidence="13" type="ORF">SCODWIG_03154</name>
</gene>
<accession>A0A376B9N6</accession>
<keyword evidence="6" id="KW-0732">Signal</keyword>
<dbReference type="InterPro" id="IPR026895">
    <property type="entry name" value="EMC1"/>
</dbReference>
<organism evidence="13 14">
    <name type="scientific">Saccharomycodes ludwigii</name>
    <dbReference type="NCBI Taxonomy" id="36035"/>
    <lineage>
        <taxon>Eukaryota</taxon>
        <taxon>Fungi</taxon>
        <taxon>Dikarya</taxon>
        <taxon>Ascomycota</taxon>
        <taxon>Saccharomycotina</taxon>
        <taxon>Saccharomycetes</taxon>
        <taxon>Saccharomycodales</taxon>
        <taxon>Saccharomycodaceae</taxon>
        <taxon>Saccharomycodes</taxon>
    </lineage>
</organism>
<proteinExistence type="inferred from homology"/>
<dbReference type="PANTHER" id="PTHR21573">
    <property type="entry name" value="ER MEMBRANE PROTEIN COMPLEX SUBUNIT 1"/>
    <property type="match status" value="1"/>
</dbReference>
<dbReference type="Gene3D" id="2.130.10.10">
    <property type="entry name" value="YVTN repeat-like/Quinoprotein amine dehydrogenase"/>
    <property type="match status" value="1"/>
</dbReference>
<comment type="subcellular location">
    <subcellularLocation>
        <location evidence="1">Endoplasmic reticulum membrane</location>
        <topology evidence="1">Single-pass type I membrane protein</topology>
    </subcellularLocation>
</comment>